<evidence type="ECO:0000313" key="4">
    <source>
        <dbReference type="Proteomes" id="UP000838160"/>
    </source>
</evidence>
<comment type="similarity">
    <text evidence="1">Belongs to the UPF0319 family.</text>
</comment>
<dbReference type="InterPro" id="IPR018635">
    <property type="entry name" value="UPF0319"/>
</dbReference>
<evidence type="ECO:0008006" key="5">
    <source>
        <dbReference type="Google" id="ProtNLM"/>
    </source>
</evidence>
<proteinExistence type="inferred from homology"/>
<evidence type="ECO:0000256" key="2">
    <source>
        <dbReference type="ARBA" id="ARBA00022729"/>
    </source>
</evidence>
<evidence type="ECO:0000256" key="1">
    <source>
        <dbReference type="ARBA" id="ARBA00008490"/>
    </source>
</evidence>
<dbReference type="PANTHER" id="PTHR38108">
    <property type="entry name" value="UPF0319 PROTEIN YCCT"/>
    <property type="match status" value="1"/>
</dbReference>
<evidence type="ECO:0000313" key="3">
    <source>
        <dbReference type="EMBL" id="CAH0526417.1"/>
    </source>
</evidence>
<dbReference type="Proteomes" id="UP000838160">
    <property type="component" value="Unassembled WGS sequence"/>
</dbReference>
<reference evidence="3" key="1">
    <citation type="submission" date="2021-12" db="EMBL/GenBank/DDBJ databases">
        <authorList>
            <person name="Rodrigo-Torres L."/>
            <person name="Arahal R. D."/>
            <person name="Lucena T."/>
        </authorList>
    </citation>
    <scope>NUCLEOTIDE SEQUENCE</scope>
    <source>
        <strain evidence="3">CECT 8226</strain>
    </source>
</reference>
<dbReference type="EMBL" id="CAKLCM010000002">
    <property type="protein sequence ID" value="CAH0526417.1"/>
    <property type="molecule type" value="Genomic_DNA"/>
</dbReference>
<comment type="caution">
    <text evidence="3">The sequence shown here is derived from an EMBL/GenBank/DDBJ whole genome shotgun (WGS) entry which is preliminary data.</text>
</comment>
<gene>
    <name evidence="3" type="ORF">VHP8226_01795</name>
</gene>
<organism evidence="3 4">
    <name type="scientific">Vibrio hippocampi</name>
    <dbReference type="NCBI Taxonomy" id="654686"/>
    <lineage>
        <taxon>Bacteria</taxon>
        <taxon>Pseudomonadati</taxon>
        <taxon>Pseudomonadota</taxon>
        <taxon>Gammaproteobacteria</taxon>
        <taxon>Vibrionales</taxon>
        <taxon>Vibrionaceae</taxon>
        <taxon>Vibrio</taxon>
    </lineage>
</organism>
<keyword evidence="4" id="KW-1185">Reference proteome</keyword>
<accession>A0ABM8ZI02</accession>
<dbReference type="PANTHER" id="PTHR38108:SF1">
    <property type="entry name" value="UPF0319 PROTEIN YCCT"/>
    <property type="match status" value="1"/>
</dbReference>
<keyword evidence="2" id="KW-0732">Signal</keyword>
<protein>
    <recommendedName>
        <fullName evidence="5">DUF2057 domain-containing protein</fullName>
    </recommendedName>
</protein>
<name>A0ABM8ZI02_9VIBR</name>
<dbReference type="Pfam" id="PF09829">
    <property type="entry name" value="DUF2057"/>
    <property type="match status" value="1"/>
</dbReference>
<sequence>MIQGGFFSWYLRFSWYLGEYNMTIDGVSLCNPIALKAARLGKWIGVAAVSVAAFCVQATTVTPLRGVDLLFVNGVETESSSDDHQVAQGPVQLVVRMNKKVGRGSNERPYVSSPYIMTLQASGEEIKINHPVARSRIEAEAVFRKDEPEWRVLQDGNTVQYTVTKLEGNSGLFPYSDMEGLLEEYNKEHAPQWATSVSSANTDSLATAAVVPVATASAVATSTTASNHALEVSTVSTVSTPSDSENIDQLKAWYLKSSVEERKAFRRWMIDQE</sequence>